<evidence type="ECO:0000256" key="6">
    <source>
        <dbReference type="ARBA" id="ARBA00023136"/>
    </source>
</evidence>
<dbReference type="GO" id="GO:0015276">
    <property type="term" value="F:ligand-gated monoatomic ion channel activity"/>
    <property type="evidence" value="ECO:0007669"/>
    <property type="project" value="InterPro"/>
</dbReference>
<evidence type="ECO:0000256" key="1">
    <source>
        <dbReference type="ARBA" id="ARBA00004141"/>
    </source>
</evidence>
<feature type="compositionally biased region" description="Basic and acidic residues" evidence="11">
    <location>
        <begin position="520"/>
        <end position="529"/>
    </location>
</feature>
<proteinExistence type="predicted"/>
<protein>
    <submittedName>
        <fullName evidence="15">Glutamate receptor U1</fullName>
    </submittedName>
</protein>
<dbReference type="Gene3D" id="3.40.190.10">
    <property type="entry name" value="Periplasmic binding protein-like II"/>
    <property type="match status" value="1"/>
</dbReference>
<sequence length="529" mass="59082">MVALLNPEESVMRELTIMTRCQERGTPLFKHLMNGAFAVWICNGKELKVTSILRPPFLMKTGSPGQYKGYTVDVLDALAEANNFTYSITPEQDGVYGVKDDKGNWNGMMGQLVSKLKGVGGVVKTNFKHQVVLANGISCYHLVLELESLKADLAAADLTVTDARKMDVSFTSPVFHSSNRILVWRPQVPPHNGLVVLFQPFSGDVWVMLMVVCMIVGILLAIINRYSPSEWSKIPEPEDKTNSRDSFTVNNALFFVHTTVCWQGFKEAPRSPGGRFLTSMWMSFVLFMITAYIANLASFLIARTPDKPILPFKTFHQMELQSDVAYGTKSWDNFLQRSNDPVLNRLHFISRSDPDNLFETDEEGFERVKSYQGKFAAIMEGHVADYFAGRDCSVMVVGERIDPTEQAIGCSDATLCSELSSSMNKVPLKDLRQKWWPNNCNSEPLSEFLNKPEVTLLTPARPLNTIDLSIAFILLLLGIIVGVIMLLVEVYLARKKAKKEGPIKLKTTNGDNALTEGTEEEKAPIAEEC</sequence>
<dbReference type="InParanoid" id="K1RDQ6"/>
<evidence type="ECO:0000256" key="11">
    <source>
        <dbReference type="SAM" id="MobiDB-lite"/>
    </source>
</evidence>
<dbReference type="GO" id="GO:0016020">
    <property type="term" value="C:membrane"/>
    <property type="evidence" value="ECO:0007669"/>
    <property type="project" value="UniProtKB-SubCell"/>
</dbReference>
<keyword evidence="7 15" id="KW-0675">Receptor</keyword>
<dbReference type="SUPFAM" id="SSF53850">
    <property type="entry name" value="Periplasmic binding protein-like II"/>
    <property type="match status" value="1"/>
</dbReference>
<keyword evidence="10" id="KW-0407">Ion channel</keyword>
<evidence type="ECO:0000313" key="15">
    <source>
        <dbReference type="EMBL" id="EKC39430.1"/>
    </source>
</evidence>
<feature type="transmembrane region" description="Helical" evidence="12">
    <location>
        <begin position="468"/>
        <end position="492"/>
    </location>
</feature>
<dbReference type="InterPro" id="IPR001320">
    <property type="entry name" value="Iontro_rcpt_C"/>
</dbReference>
<organism evidence="15">
    <name type="scientific">Magallana gigas</name>
    <name type="common">Pacific oyster</name>
    <name type="synonym">Crassostrea gigas</name>
    <dbReference type="NCBI Taxonomy" id="29159"/>
    <lineage>
        <taxon>Eukaryota</taxon>
        <taxon>Metazoa</taxon>
        <taxon>Spiralia</taxon>
        <taxon>Lophotrochozoa</taxon>
        <taxon>Mollusca</taxon>
        <taxon>Bivalvia</taxon>
        <taxon>Autobranchia</taxon>
        <taxon>Pteriomorphia</taxon>
        <taxon>Ostreida</taxon>
        <taxon>Ostreoidea</taxon>
        <taxon>Ostreidae</taxon>
        <taxon>Magallana</taxon>
    </lineage>
</organism>
<dbReference type="Pfam" id="PF10613">
    <property type="entry name" value="Lig_chan-Glu_bd"/>
    <property type="match status" value="1"/>
</dbReference>
<dbReference type="SMART" id="SM00918">
    <property type="entry name" value="Lig_chan-Glu_bd"/>
    <property type="match status" value="1"/>
</dbReference>
<keyword evidence="9" id="KW-1071">Ligand-gated ion channel</keyword>
<keyword evidence="3 12" id="KW-0812">Transmembrane</keyword>
<dbReference type="Gene3D" id="1.10.287.70">
    <property type="match status" value="1"/>
</dbReference>
<dbReference type="AlphaFoldDB" id="K1RDQ6"/>
<reference evidence="15" key="1">
    <citation type="journal article" date="2012" name="Nature">
        <title>The oyster genome reveals stress adaptation and complexity of shell formation.</title>
        <authorList>
            <person name="Zhang G."/>
            <person name="Fang X."/>
            <person name="Guo X."/>
            <person name="Li L."/>
            <person name="Luo R."/>
            <person name="Xu F."/>
            <person name="Yang P."/>
            <person name="Zhang L."/>
            <person name="Wang X."/>
            <person name="Qi H."/>
            <person name="Xiong Z."/>
            <person name="Que H."/>
            <person name="Xie Y."/>
            <person name="Holland P.W."/>
            <person name="Paps J."/>
            <person name="Zhu Y."/>
            <person name="Wu F."/>
            <person name="Chen Y."/>
            <person name="Wang J."/>
            <person name="Peng C."/>
            <person name="Meng J."/>
            <person name="Yang L."/>
            <person name="Liu J."/>
            <person name="Wen B."/>
            <person name="Zhang N."/>
            <person name="Huang Z."/>
            <person name="Zhu Q."/>
            <person name="Feng Y."/>
            <person name="Mount A."/>
            <person name="Hedgecock D."/>
            <person name="Xu Z."/>
            <person name="Liu Y."/>
            <person name="Domazet-Loso T."/>
            <person name="Du Y."/>
            <person name="Sun X."/>
            <person name="Zhang S."/>
            <person name="Liu B."/>
            <person name="Cheng P."/>
            <person name="Jiang X."/>
            <person name="Li J."/>
            <person name="Fan D."/>
            <person name="Wang W."/>
            <person name="Fu W."/>
            <person name="Wang T."/>
            <person name="Wang B."/>
            <person name="Zhang J."/>
            <person name="Peng Z."/>
            <person name="Li Y."/>
            <person name="Li N."/>
            <person name="Wang J."/>
            <person name="Chen M."/>
            <person name="He Y."/>
            <person name="Tan F."/>
            <person name="Song X."/>
            <person name="Zheng Q."/>
            <person name="Huang R."/>
            <person name="Yang H."/>
            <person name="Du X."/>
            <person name="Chen L."/>
            <person name="Yang M."/>
            <person name="Gaffney P.M."/>
            <person name="Wang S."/>
            <person name="Luo L."/>
            <person name="She Z."/>
            <person name="Ming Y."/>
            <person name="Huang W."/>
            <person name="Zhang S."/>
            <person name="Huang B."/>
            <person name="Zhang Y."/>
            <person name="Qu T."/>
            <person name="Ni P."/>
            <person name="Miao G."/>
            <person name="Wang J."/>
            <person name="Wang Q."/>
            <person name="Steinberg C.E."/>
            <person name="Wang H."/>
            <person name="Li N."/>
            <person name="Qian L."/>
            <person name="Zhang G."/>
            <person name="Li Y."/>
            <person name="Yang H."/>
            <person name="Liu X."/>
            <person name="Wang J."/>
            <person name="Yin Y."/>
            <person name="Wang J."/>
        </authorList>
    </citation>
    <scope>NUCLEOTIDE SEQUENCE [LARGE SCALE GENOMIC DNA]</scope>
    <source>
        <strain evidence="15">05x7-T-G4-1.051#20</strain>
    </source>
</reference>
<gene>
    <name evidence="15" type="ORF">CGI_10003728</name>
</gene>
<feature type="domain" description="Ionotropic glutamate receptor C-terminal" evidence="13">
    <location>
        <begin position="46"/>
        <end position="438"/>
    </location>
</feature>
<evidence type="ECO:0000259" key="13">
    <source>
        <dbReference type="SMART" id="SM00079"/>
    </source>
</evidence>
<feature type="transmembrane region" description="Helical" evidence="12">
    <location>
        <begin position="280"/>
        <end position="302"/>
    </location>
</feature>
<dbReference type="EMBL" id="JH815712">
    <property type="protein sequence ID" value="EKC39430.1"/>
    <property type="molecule type" value="Genomic_DNA"/>
</dbReference>
<dbReference type="InterPro" id="IPR015683">
    <property type="entry name" value="Ionotropic_Glu_rcpt"/>
</dbReference>
<evidence type="ECO:0000256" key="3">
    <source>
        <dbReference type="ARBA" id="ARBA00022692"/>
    </source>
</evidence>
<keyword evidence="6 12" id="KW-0472">Membrane</keyword>
<evidence type="ECO:0000256" key="8">
    <source>
        <dbReference type="ARBA" id="ARBA00023180"/>
    </source>
</evidence>
<evidence type="ECO:0000256" key="7">
    <source>
        <dbReference type="ARBA" id="ARBA00023170"/>
    </source>
</evidence>
<keyword evidence="8" id="KW-0325">Glycoprotein</keyword>
<evidence type="ECO:0000256" key="2">
    <source>
        <dbReference type="ARBA" id="ARBA00022448"/>
    </source>
</evidence>
<feature type="transmembrane region" description="Helical" evidence="12">
    <location>
        <begin position="205"/>
        <end position="223"/>
    </location>
</feature>
<evidence type="ECO:0000256" key="5">
    <source>
        <dbReference type="ARBA" id="ARBA00023065"/>
    </source>
</evidence>
<keyword evidence="2" id="KW-0813">Transport</keyword>
<keyword evidence="5" id="KW-0406">Ion transport</keyword>
<dbReference type="InterPro" id="IPR019594">
    <property type="entry name" value="Glu/Gly-bd"/>
</dbReference>
<keyword evidence="4 12" id="KW-1133">Transmembrane helix</keyword>
<evidence type="ECO:0000256" key="9">
    <source>
        <dbReference type="ARBA" id="ARBA00023286"/>
    </source>
</evidence>
<dbReference type="PANTHER" id="PTHR18966">
    <property type="entry name" value="IONOTROPIC GLUTAMATE RECEPTOR"/>
    <property type="match status" value="1"/>
</dbReference>
<dbReference type="SMART" id="SM00079">
    <property type="entry name" value="PBPe"/>
    <property type="match status" value="1"/>
</dbReference>
<evidence type="ECO:0000256" key="4">
    <source>
        <dbReference type="ARBA" id="ARBA00022989"/>
    </source>
</evidence>
<evidence type="ECO:0000256" key="10">
    <source>
        <dbReference type="ARBA" id="ARBA00023303"/>
    </source>
</evidence>
<evidence type="ECO:0000259" key="14">
    <source>
        <dbReference type="SMART" id="SM00918"/>
    </source>
</evidence>
<accession>K1RDQ6</accession>
<name>K1RDQ6_MAGGI</name>
<feature type="domain" description="Ionotropic glutamate receptor L-glutamate and glycine-binding" evidence="14">
    <location>
        <begin position="56"/>
        <end position="114"/>
    </location>
</feature>
<feature type="region of interest" description="Disordered" evidence="11">
    <location>
        <begin position="507"/>
        <end position="529"/>
    </location>
</feature>
<evidence type="ECO:0000256" key="12">
    <source>
        <dbReference type="SAM" id="Phobius"/>
    </source>
</evidence>
<comment type="subcellular location">
    <subcellularLocation>
        <location evidence="1">Membrane</location>
        <topology evidence="1">Multi-pass membrane protein</topology>
    </subcellularLocation>
</comment>
<dbReference type="Pfam" id="PF00060">
    <property type="entry name" value="Lig_chan"/>
    <property type="match status" value="1"/>
</dbReference>
<dbReference type="HOGENOM" id="CLU_007257_0_0_1"/>